<comment type="cofactor">
    <cofactor evidence="1">
        <name>Mg(2+)</name>
        <dbReference type="ChEBI" id="CHEBI:18420"/>
    </cofactor>
</comment>
<evidence type="ECO:0000313" key="4">
    <source>
        <dbReference type="Proteomes" id="UP001605036"/>
    </source>
</evidence>
<organism evidence="3 4">
    <name type="scientific">Riccia fluitans</name>
    <dbReference type="NCBI Taxonomy" id="41844"/>
    <lineage>
        <taxon>Eukaryota</taxon>
        <taxon>Viridiplantae</taxon>
        <taxon>Streptophyta</taxon>
        <taxon>Embryophyta</taxon>
        <taxon>Marchantiophyta</taxon>
        <taxon>Marchantiopsida</taxon>
        <taxon>Marchantiidae</taxon>
        <taxon>Marchantiales</taxon>
        <taxon>Ricciaceae</taxon>
        <taxon>Riccia</taxon>
    </lineage>
</organism>
<dbReference type="GO" id="GO:0016491">
    <property type="term" value="F:oxidoreductase activity"/>
    <property type="evidence" value="ECO:0007669"/>
    <property type="project" value="UniProtKB-KW"/>
</dbReference>
<dbReference type="Proteomes" id="UP001605036">
    <property type="component" value="Unassembled WGS sequence"/>
</dbReference>
<dbReference type="Gene3D" id="1.20.1370.30">
    <property type="match status" value="1"/>
</dbReference>
<sequence>MAQAISSRGRKAVCKLLEWEWWQLRDGGRRYITQRKVSRPSIVNKRSTDILHDPWYNKGTAFPLTERERLGLRGLLPPRVMSVQQQIDRFMANFRPLERNTRDGPQEVAALAKWRILNRLHDRNENSLLQDTYRQHSAVATNSLYSNCWIGLSKL</sequence>
<evidence type="ECO:0000256" key="2">
    <source>
        <dbReference type="ARBA" id="ARBA00023002"/>
    </source>
</evidence>
<proteinExistence type="predicted"/>
<name>A0ABD1YFY7_9MARC</name>
<reference evidence="3 4" key="1">
    <citation type="submission" date="2024-09" db="EMBL/GenBank/DDBJ databases">
        <title>Chromosome-scale assembly of Riccia fluitans.</title>
        <authorList>
            <person name="Paukszto L."/>
            <person name="Sawicki J."/>
            <person name="Karawczyk K."/>
            <person name="Piernik-Szablinska J."/>
            <person name="Szczecinska M."/>
            <person name="Mazdziarz M."/>
        </authorList>
    </citation>
    <scope>NUCLEOTIDE SEQUENCE [LARGE SCALE GENOMIC DNA]</scope>
    <source>
        <strain evidence="3">Rf_01</strain>
        <tissue evidence="3">Aerial parts of the thallus</tissue>
    </source>
</reference>
<dbReference type="EMBL" id="JBHFFA010000004">
    <property type="protein sequence ID" value="KAL2629657.1"/>
    <property type="molecule type" value="Genomic_DNA"/>
</dbReference>
<dbReference type="SUPFAM" id="SSF53223">
    <property type="entry name" value="Aminoacid dehydrogenase-like, N-terminal domain"/>
    <property type="match status" value="1"/>
</dbReference>
<keyword evidence="2" id="KW-0560">Oxidoreductase</keyword>
<protein>
    <submittedName>
        <fullName evidence="3">Uncharacterized protein</fullName>
    </submittedName>
</protein>
<comment type="caution">
    <text evidence="3">The sequence shown here is derived from an EMBL/GenBank/DDBJ whole genome shotgun (WGS) entry which is preliminary data.</text>
</comment>
<dbReference type="PANTHER" id="PTHR23406">
    <property type="entry name" value="MALIC ENZYME-RELATED"/>
    <property type="match status" value="1"/>
</dbReference>
<dbReference type="PANTHER" id="PTHR23406:SF32">
    <property type="entry name" value="NADP-DEPENDENT MALIC ENZYME"/>
    <property type="match status" value="1"/>
</dbReference>
<gene>
    <name evidence="3" type="ORF">R1flu_014343</name>
</gene>
<accession>A0ABD1YFY7</accession>
<dbReference type="AlphaFoldDB" id="A0ABD1YFY7"/>
<evidence type="ECO:0000256" key="1">
    <source>
        <dbReference type="ARBA" id="ARBA00001946"/>
    </source>
</evidence>
<evidence type="ECO:0000313" key="3">
    <source>
        <dbReference type="EMBL" id="KAL2629657.1"/>
    </source>
</evidence>
<dbReference type="InterPro" id="IPR046346">
    <property type="entry name" value="Aminoacid_DH-like_N_sf"/>
</dbReference>
<keyword evidence="4" id="KW-1185">Reference proteome</keyword>